<evidence type="ECO:0000313" key="2">
    <source>
        <dbReference type="EMBL" id="KAB2570334.1"/>
    </source>
</evidence>
<dbReference type="EMBL" id="VCHE01000141">
    <property type="protein sequence ID" value="KAB2570334.1"/>
    <property type="molecule type" value="Genomic_DNA"/>
</dbReference>
<dbReference type="PANTHER" id="PTHR24148">
    <property type="entry name" value="ANKYRIN REPEAT DOMAIN-CONTAINING PROTEIN 39 HOMOLOG-RELATED"/>
    <property type="match status" value="1"/>
</dbReference>
<proteinExistence type="predicted"/>
<feature type="domain" description="Heterokaryon incompatibility" evidence="1">
    <location>
        <begin position="47"/>
        <end position="178"/>
    </location>
</feature>
<dbReference type="AlphaFoldDB" id="A0A5N5CYH4"/>
<organism evidence="2 3">
    <name type="scientific">Lasiodiplodia theobromae</name>
    <dbReference type="NCBI Taxonomy" id="45133"/>
    <lineage>
        <taxon>Eukaryota</taxon>
        <taxon>Fungi</taxon>
        <taxon>Dikarya</taxon>
        <taxon>Ascomycota</taxon>
        <taxon>Pezizomycotina</taxon>
        <taxon>Dothideomycetes</taxon>
        <taxon>Dothideomycetes incertae sedis</taxon>
        <taxon>Botryosphaeriales</taxon>
        <taxon>Botryosphaeriaceae</taxon>
        <taxon>Lasiodiplodia</taxon>
    </lineage>
</organism>
<dbReference type="Proteomes" id="UP000325902">
    <property type="component" value="Unassembled WGS sequence"/>
</dbReference>
<dbReference type="InterPro" id="IPR010730">
    <property type="entry name" value="HET"/>
</dbReference>
<dbReference type="Pfam" id="PF26639">
    <property type="entry name" value="Het-6_barrel"/>
    <property type="match status" value="1"/>
</dbReference>
<protein>
    <recommendedName>
        <fullName evidence="1">Heterokaryon incompatibility domain-containing protein</fullName>
    </recommendedName>
</protein>
<comment type="caution">
    <text evidence="2">The sequence shown here is derived from an EMBL/GenBank/DDBJ whole genome shotgun (WGS) entry which is preliminary data.</text>
</comment>
<evidence type="ECO:0000259" key="1">
    <source>
        <dbReference type="Pfam" id="PF06985"/>
    </source>
</evidence>
<gene>
    <name evidence="2" type="ORF">DBV05_g10999</name>
</gene>
<reference evidence="2 3" key="1">
    <citation type="journal article" date="2019" name="Sci. Rep.">
        <title>A multi-omics analysis of the grapevine pathogen Lasiodiplodia theobromae reveals that temperature affects the expression of virulence- and pathogenicity-related genes.</title>
        <authorList>
            <person name="Felix C."/>
            <person name="Meneses R."/>
            <person name="Goncalves M.F.M."/>
            <person name="Tilleman L."/>
            <person name="Duarte A.S."/>
            <person name="Jorrin-Novo J.V."/>
            <person name="Van de Peer Y."/>
            <person name="Deforce D."/>
            <person name="Van Nieuwerburgh F."/>
            <person name="Esteves A.C."/>
            <person name="Alves A."/>
        </authorList>
    </citation>
    <scope>NUCLEOTIDE SEQUENCE [LARGE SCALE GENOMIC DNA]</scope>
    <source>
        <strain evidence="2 3">LA-SOL3</strain>
    </source>
</reference>
<dbReference type="OrthoDB" id="4850726at2759"/>
<dbReference type="PANTHER" id="PTHR24148:SF64">
    <property type="entry name" value="HETEROKARYON INCOMPATIBILITY DOMAIN-CONTAINING PROTEIN"/>
    <property type="match status" value="1"/>
</dbReference>
<dbReference type="InterPro" id="IPR052895">
    <property type="entry name" value="HetReg/Transcr_Mod"/>
</dbReference>
<accession>A0A5N5CYH4</accession>
<dbReference type="Pfam" id="PF06985">
    <property type="entry name" value="HET"/>
    <property type="match status" value="1"/>
</dbReference>
<sequence>MYVQTYGKVYHPLGEKQIRLIRLQPGVFGQPLICTLDAIELDNPPSYEALSYVWGSEEKGKTAQVNEQNINITENLHVALNYLRNESATITLWVDALCICQDETSDKSSQVRMMGDIFRKATRTWIWLGEASDEDKAVVDYLCNASSDKEIKPKDLPMPALQHFFGRPWFRRLWILQEALLSQQPVAQCGNKTTDFTRIVKLSTDLIFDNLGNNRGDAFVQCKLRRCLHEWDALKRVLAGGGWPLLHAMPMTETLECTKFEDRVYALLGLATEADRKFVQVDYSRPFEEIQTELCAYLICSPENPLHALHYMGGAAAKGGGVMPSWTRDWTAQRVERWSLIRKAANVPAQERWHMLYTTPATLGYEWLNAEAERVPWTMEPAALGSDVVRFSADLKTLALKGIQVDEVQSAHPAPLQGDEAAWKSTCEEWKQIASEKMKAYPSPEERFEAFCKTLCRGDYRDHDGVLRATCGDAYQKWISGQDHSSSGGPRDDFSFRVKAVGMERSWVITGRGYAAIAPGDTKEGDLICFFKGNLDPFVLRRREDTFAFIGDTFVPDLMNGEWIQAAKGTDVKEFRIQ</sequence>
<evidence type="ECO:0000313" key="3">
    <source>
        <dbReference type="Proteomes" id="UP000325902"/>
    </source>
</evidence>
<name>A0A5N5CYH4_9PEZI</name>
<keyword evidence="3" id="KW-1185">Reference proteome</keyword>